<evidence type="ECO:0000313" key="4">
    <source>
        <dbReference type="EMBL" id="GAO41552.1"/>
    </source>
</evidence>
<reference evidence="4 5" key="1">
    <citation type="submission" date="2015-04" db="EMBL/GenBank/DDBJ databases">
        <title>Whole genome shotgun sequence of Flavihumibacter petaseus NBRC 106054.</title>
        <authorList>
            <person name="Miyazawa S."/>
            <person name="Hosoyama A."/>
            <person name="Hashimoto M."/>
            <person name="Noguchi M."/>
            <person name="Tsuchikane K."/>
            <person name="Ohji S."/>
            <person name="Yamazoe A."/>
            <person name="Ichikawa N."/>
            <person name="Kimura A."/>
            <person name="Fujita N."/>
        </authorList>
    </citation>
    <scope>NUCLEOTIDE SEQUENCE [LARGE SCALE GENOMIC DNA]</scope>
    <source>
        <strain evidence="4 5">NBRC 106054</strain>
    </source>
</reference>
<evidence type="ECO:0008006" key="6">
    <source>
        <dbReference type="Google" id="ProtNLM"/>
    </source>
</evidence>
<dbReference type="Gene3D" id="2.60.40.1120">
    <property type="entry name" value="Carboxypeptidase-like, regulatory domain"/>
    <property type="match status" value="1"/>
</dbReference>
<feature type="domain" description="DUF3823" evidence="2">
    <location>
        <begin position="33"/>
        <end position="125"/>
    </location>
</feature>
<protein>
    <recommendedName>
        <fullName evidence="6">DUF3823 domain-containing protein</fullName>
    </recommendedName>
</protein>
<evidence type="ECO:0000259" key="3">
    <source>
        <dbReference type="Pfam" id="PF18003"/>
    </source>
</evidence>
<feature type="chain" id="PRO_5002429484" description="DUF3823 domain-containing protein" evidence="1">
    <location>
        <begin position="25"/>
        <end position="247"/>
    </location>
</feature>
<dbReference type="InterPro" id="IPR024278">
    <property type="entry name" value="DUF3823_N"/>
</dbReference>
<organism evidence="4 5">
    <name type="scientific">Flavihumibacter petaseus NBRC 106054</name>
    <dbReference type="NCBI Taxonomy" id="1220578"/>
    <lineage>
        <taxon>Bacteria</taxon>
        <taxon>Pseudomonadati</taxon>
        <taxon>Bacteroidota</taxon>
        <taxon>Chitinophagia</taxon>
        <taxon>Chitinophagales</taxon>
        <taxon>Chitinophagaceae</taxon>
        <taxon>Flavihumibacter</taxon>
    </lineage>
</organism>
<dbReference type="Pfam" id="PF12866">
    <property type="entry name" value="DUF3823"/>
    <property type="match status" value="1"/>
</dbReference>
<evidence type="ECO:0000256" key="1">
    <source>
        <dbReference type="SAM" id="SignalP"/>
    </source>
</evidence>
<accession>A0A0E9MUX5</accession>
<dbReference type="EMBL" id="BBWV01000001">
    <property type="protein sequence ID" value="GAO41552.1"/>
    <property type="molecule type" value="Genomic_DNA"/>
</dbReference>
<gene>
    <name evidence="4" type="ORF">FPE01S_01_05660</name>
</gene>
<dbReference type="AlphaFoldDB" id="A0A0E9MUX5"/>
<dbReference type="STRING" id="1220578.FPE01S_01_05660"/>
<feature type="signal peptide" evidence="1">
    <location>
        <begin position="1"/>
        <end position="24"/>
    </location>
</feature>
<keyword evidence="5" id="KW-1185">Reference proteome</keyword>
<keyword evidence="1" id="KW-0732">Signal</keyword>
<proteinExistence type="predicted"/>
<dbReference type="Gene3D" id="2.60.40.2060">
    <property type="match status" value="1"/>
</dbReference>
<sequence>MFIMKTSFRYIVALSMLASIASCKKDNYDSPSSQLSGRIVYQGEALGFENYQVPFELYQPGYGGSAPIRSSFGQDGSLNALLFDGEYKLVVPNGQGPFVWPKTNGNPDTIAISMKGGKAIDLEVTPYYMIRHQAITVSGTDIVADFGVEQIITGVDGRNIGEVALFVNKTQFVSNAGDSKIIRKIDNVDVVSEQKLPGGAITDPNAIHLVVPIPELEVHQNYLFGRIGVRIDGVEDWLYGPVIKVTY</sequence>
<dbReference type="Proteomes" id="UP000033121">
    <property type="component" value="Unassembled WGS sequence"/>
</dbReference>
<comment type="caution">
    <text evidence="4">The sequence shown here is derived from an EMBL/GenBank/DDBJ whole genome shotgun (WGS) entry which is preliminary data.</text>
</comment>
<dbReference type="InterPro" id="IPR041186">
    <property type="entry name" value="DUF3823_C"/>
</dbReference>
<evidence type="ECO:0000313" key="5">
    <source>
        <dbReference type="Proteomes" id="UP000033121"/>
    </source>
</evidence>
<feature type="domain" description="DUF3823" evidence="3">
    <location>
        <begin position="128"/>
        <end position="243"/>
    </location>
</feature>
<name>A0A0E9MUX5_9BACT</name>
<dbReference type="PROSITE" id="PS51257">
    <property type="entry name" value="PROKAR_LIPOPROTEIN"/>
    <property type="match status" value="1"/>
</dbReference>
<dbReference type="Pfam" id="PF18003">
    <property type="entry name" value="DUF3823_C"/>
    <property type="match status" value="1"/>
</dbReference>
<evidence type="ECO:0000259" key="2">
    <source>
        <dbReference type="Pfam" id="PF12866"/>
    </source>
</evidence>